<comment type="caution">
    <text evidence="4">The sequence shown here is derived from an EMBL/GenBank/DDBJ whole genome shotgun (WGS) entry which is preliminary data.</text>
</comment>
<dbReference type="NCBIfam" id="TIGR00254">
    <property type="entry name" value="GGDEF"/>
    <property type="match status" value="1"/>
</dbReference>
<sequence length="853" mass="89510">MTLVGAAARLRSWACGPGGLTLALTAAIASAGAAAAAHLPHRALLPEPPLGGWAGLAVLAVALVVAELAQAHVEVRRQAYSFSLTGVPLLLGLLFCPPEVLVAVRVGAAALAFALQRVSPVKFAFNLGAYLLDVSLVVLVAHLLTGPREHLDVALALAVYAAMAVVDLLMTCLVLLVIRINSGPLEVVDVVDSVVPAVVFVVINVATGLLVALLAASGALGWTLLAAVVVLVAAVYRVHLVLRRRHASLQVVKDFVDLGAHTAAQGGELAEVLLGRLRTDVRAERASILVPAADDGDGEGGWTALAQSQEDDAEPTLQRTGRRAHDTALVEAALAQGGTLVGPRTGDRLHQQWLAAHGLREAMACPVEVEGRRGLVVVADRLGDTATFGRDDLSLLQTLAGHLEVALRSAWLVDRLRHDARHDPLTGLPNLLGLSEQAAAALASDRPPAVLVLSLDRADEVNAVLGHRAGDELLVLVARRLELALPGALVGRLSGWQFAVVLPTPEGGSALDDALLAAGSVERALDAPVQLTSTSVSTAASTGVALAQPGDDLGDALRRADTARTSRRADGPVVYTSSMDEGRAERVELLADLRGALDGDELSLHFQPKLDLASGLVTSVESLVRWEHPRLGRLAPDLFVPLAESTALIDPFTHHLLGKALHQCRTWQDQGIDLSVAVNLSARNVQDPSLPERVAAALARAGVPASRLTLEMTESSLAEDPARTIEVLERLAAIGTTISLDDFGTGYSSLSYLQRLPVQELKIDKSFVRGLEASSSAGDAAVSAALIRSITALKDALGLRVVAEGVEDLHVLERLRELGCDTIQGYVISRPLPADQLDASTFRWHAAPGATAR</sequence>
<dbReference type="Pfam" id="PF00990">
    <property type="entry name" value="GGDEF"/>
    <property type="match status" value="1"/>
</dbReference>
<dbReference type="OrthoDB" id="5165646at2"/>
<dbReference type="SMART" id="SM00052">
    <property type="entry name" value="EAL"/>
    <property type="match status" value="1"/>
</dbReference>
<dbReference type="Gene3D" id="3.30.70.270">
    <property type="match status" value="1"/>
</dbReference>
<dbReference type="Pfam" id="PF00563">
    <property type="entry name" value="EAL"/>
    <property type="match status" value="1"/>
</dbReference>
<dbReference type="InterPro" id="IPR035919">
    <property type="entry name" value="EAL_sf"/>
</dbReference>
<keyword evidence="5" id="KW-1185">Reference proteome</keyword>
<dbReference type="InterPro" id="IPR050706">
    <property type="entry name" value="Cyclic-di-GMP_PDE-like"/>
</dbReference>
<dbReference type="EMBL" id="VKAC01000001">
    <property type="protein sequence ID" value="TXR58030.1"/>
    <property type="molecule type" value="Genomic_DNA"/>
</dbReference>
<dbReference type="Pfam" id="PF01590">
    <property type="entry name" value="GAF"/>
    <property type="match status" value="1"/>
</dbReference>
<dbReference type="SUPFAM" id="SSF55073">
    <property type="entry name" value="Nucleotide cyclase"/>
    <property type="match status" value="1"/>
</dbReference>
<dbReference type="AlphaFoldDB" id="A0A5C8ZML2"/>
<dbReference type="SMART" id="SM00267">
    <property type="entry name" value="GGDEF"/>
    <property type="match status" value="1"/>
</dbReference>
<dbReference type="RefSeq" id="WP_147924641.1">
    <property type="nucleotide sequence ID" value="NZ_VKAC01000001.1"/>
</dbReference>
<feature type="transmembrane region" description="Helical" evidence="1">
    <location>
        <begin position="20"/>
        <end position="38"/>
    </location>
</feature>
<evidence type="ECO:0000256" key="1">
    <source>
        <dbReference type="SAM" id="Phobius"/>
    </source>
</evidence>
<dbReference type="PANTHER" id="PTHR33121">
    <property type="entry name" value="CYCLIC DI-GMP PHOSPHODIESTERASE PDEF"/>
    <property type="match status" value="1"/>
</dbReference>
<dbReference type="PROSITE" id="PS50883">
    <property type="entry name" value="EAL"/>
    <property type="match status" value="1"/>
</dbReference>
<keyword evidence="1" id="KW-0472">Membrane</keyword>
<feature type="domain" description="EAL" evidence="2">
    <location>
        <begin position="586"/>
        <end position="845"/>
    </location>
</feature>
<dbReference type="CDD" id="cd01948">
    <property type="entry name" value="EAL"/>
    <property type="match status" value="1"/>
</dbReference>
<gene>
    <name evidence="4" type="ORF">FMM08_02095</name>
</gene>
<dbReference type="InterPro" id="IPR003018">
    <property type="entry name" value="GAF"/>
</dbReference>
<feature type="transmembrane region" description="Helical" evidence="1">
    <location>
        <begin position="219"/>
        <end position="238"/>
    </location>
</feature>
<dbReference type="InterPro" id="IPR029016">
    <property type="entry name" value="GAF-like_dom_sf"/>
</dbReference>
<dbReference type="Gene3D" id="3.20.20.450">
    <property type="entry name" value="EAL domain"/>
    <property type="match status" value="1"/>
</dbReference>
<feature type="transmembrane region" description="Helical" evidence="1">
    <location>
        <begin position="127"/>
        <end position="145"/>
    </location>
</feature>
<feature type="transmembrane region" description="Helical" evidence="1">
    <location>
        <begin position="50"/>
        <end position="69"/>
    </location>
</feature>
<dbReference type="InterPro" id="IPR001633">
    <property type="entry name" value="EAL_dom"/>
</dbReference>
<evidence type="ECO:0000313" key="5">
    <source>
        <dbReference type="Proteomes" id="UP000321234"/>
    </source>
</evidence>
<evidence type="ECO:0000259" key="3">
    <source>
        <dbReference type="PROSITE" id="PS50887"/>
    </source>
</evidence>
<feature type="transmembrane region" description="Helical" evidence="1">
    <location>
        <begin position="89"/>
        <end position="115"/>
    </location>
</feature>
<feature type="domain" description="GGDEF" evidence="3">
    <location>
        <begin position="446"/>
        <end position="580"/>
    </location>
</feature>
<dbReference type="GO" id="GO:0071111">
    <property type="term" value="F:cyclic-guanylate-specific phosphodiesterase activity"/>
    <property type="evidence" value="ECO:0007669"/>
    <property type="project" value="InterPro"/>
</dbReference>
<proteinExistence type="predicted"/>
<dbReference type="PANTHER" id="PTHR33121:SF70">
    <property type="entry name" value="SIGNALING PROTEIN YKOW"/>
    <property type="match status" value="1"/>
</dbReference>
<dbReference type="InterPro" id="IPR043128">
    <property type="entry name" value="Rev_trsase/Diguanyl_cyclase"/>
</dbReference>
<keyword evidence="1" id="KW-0812">Transmembrane</keyword>
<dbReference type="SUPFAM" id="SSF141868">
    <property type="entry name" value="EAL domain-like"/>
    <property type="match status" value="1"/>
</dbReference>
<dbReference type="Gene3D" id="3.30.450.40">
    <property type="match status" value="1"/>
</dbReference>
<dbReference type="CDD" id="cd01949">
    <property type="entry name" value="GGDEF"/>
    <property type="match status" value="1"/>
</dbReference>
<keyword evidence="1" id="KW-1133">Transmembrane helix</keyword>
<feature type="transmembrane region" description="Helical" evidence="1">
    <location>
        <begin position="157"/>
        <end position="178"/>
    </location>
</feature>
<organism evidence="4 5">
    <name type="scientific">Quadrisphaera setariae</name>
    <dbReference type="NCBI Taxonomy" id="2593304"/>
    <lineage>
        <taxon>Bacteria</taxon>
        <taxon>Bacillati</taxon>
        <taxon>Actinomycetota</taxon>
        <taxon>Actinomycetes</taxon>
        <taxon>Kineosporiales</taxon>
        <taxon>Kineosporiaceae</taxon>
        <taxon>Quadrisphaera</taxon>
    </lineage>
</organism>
<dbReference type="SUPFAM" id="SSF55781">
    <property type="entry name" value="GAF domain-like"/>
    <property type="match status" value="1"/>
</dbReference>
<dbReference type="Proteomes" id="UP000321234">
    <property type="component" value="Unassembled WGS sequence"/>
</dbReference>
<evidence type="ECO:0000313" key="4">
    <source>
        <dbReference type="EMBL" id="TXR58030.1"/>
    </source>
</evidence>
<dbReference type="InterPro" id="IPR029787">
    <property type="entry name" value="Nucleotide_cyclase"/>
</dbReference>
<dbReference type="InterPro" id="IPR000160">
    <property type="entry name" value="GGDEF_dom"/>
</dbReference>
<accession>A0A5C8ZML2</accession>
<name>A0A5C8ZML2_9ACTN</name>
<dbReference type="PROSITE" id="PS50887">
    <property type="entry name" value="GGDEF"/>
    <property type="match status" value="1"/>
</dbReference>
<evidence type="ECO:0000259" key="2">
    <source>
        <dbReference type="PROSITE" id="PS50883"/>
    </source>
</evidence>
<feature type="transmembrane region" description="Helical" evidence="1">
    <location>
        <begin position="190"/>
        <end position="213"/>
    </location>
</feature>
<protein>
    <submittedName>
        <fullName evidence="4">Sensor domain-containing phosphodiesterase</fullName>
    </submittedName>
</protein>
<reference evidence="4 5" key="1">
    <citation type="submission" date="2019-07" db="EMBL/GenBank/DDBJ databases">
        <title>Quadrisphaera sp. strain DD2A genome sequencing and assembly.</title>
        <authorList>
            <person name="Kim I."/>
        </authorList>
    </citation>
    <scope>NUCLEOTIDE SEQUENCE [LARGE SCALE GENOMIC DNA]</scope>
    <source>
        <strain evidence="4 5">DD2A</strain>
    </source>
</reference>